<name>A0A0R3DBW4_9BRAD</name>
<proteinExistence type="predicted"/>
<organism evidence="1 2">
    <name type="scientific">Bradyrhizobium manausense</name>
    <dbReference type="NCBI Taxonomy" id="989370"/>
    <lineage>
        <taxon>Bacteria</taxon>
        <taxon>Pseudomonadati</taxon>
        <taxon>Pseudomonadota</taxon>
        <taxon>Alphaproteobacteria</taxon>
        <taxon>Hyphomicrobiales</taxon>
        <taxon>Nitrobacteraceae</taxon>
        <taxon>Bradyrhizobium</taxon>
    </lineage>
</organism>
<gene>
    <name evidence="1" type="ORF">AOQ71_23340</name>
</gene>
<evidence type="ECO:0000313" key="2">
    <source>
        <dbReference type="Proteomes" id="UP000051936"/>
    </source>
</evidence>
<dbReference type="RefSeq" id="WP_057751556.1">
    <property type="nucleotide sequence ID" value="NZ_LJYG01000097.1"/>
</dbReference>
<protein>
    <submittedName>
        <fullName evidence="1">Uncharacterized protein</fullName>
    </submittedName>
</protein>
<keyword evidence="2" id="KW-1185">Reference proteome</keyword>
<accession>A0A0R3DBW4</accession>
<dbReference type="EMBL" id="LJYG01000097">
    <property type="protein sequence ID" value="KRQ07510.1"/>
    <property type="molecule type" value="Genomic_DNA"/>
</dbReference>
<dbReference type="AlphaFoldDB" id="A0A0R3DBW4"/>
<evidence type="ECO:0000313" key="1">
    <source>
        <dbReference type="EMBL" id="KRQ07510.1"/>
    </source>
</evidence>
<sequence length="71" mass="8108">MELPEGARAPDDARMYLSWDRTKRRWYVRVDRKGRKIAVREKYGTPAFDDAYDAAVSGLGGQPRLTGLPPR</sequence>
<dbReference type="STRING" id="989370.AOQ71_23340"/>
<comment type="caution">
    <text evidence="1">The sequence shown here is derived from an EMBL/GenBank/DDBJ whole genome shotgun (WGS) entry which is preliminary data.</text>
</comment>
<reference evidence="1 2" key="1">
    <citation type="submission" date="2015-09" db="EMBL/GenBank/DDBJ databases">
        <title>Draft Genome Sequence of Bradyrhizobium manausense Strain BR 3351T, a Novel Symbiotic Nitrogen-Fixing Alphaproteobacterium Isolated from Brazilian Amazon Rain Forest.</title>
        <authorList>
            <person name="De Araujo J.L."/>
            <person name="Zilli J.E."/>
        </authorList>
    </citation>
    <scope>NUCLEOTIDE SEQUENCE [LARGE SCALE GENOMIC DNA]</scope>
    <source>
        <strain evidence="1 2">BR3351</strain>
    </source>
</reference>
<dbReference type="Proteomes" id="UP000051936">
    <property type="component" value="Unassembled WGS sequence"/>
</dbReference>